<keyword evidence="2" id="KW-1185">Reference proteome</keyword>
<comment type="caution">
    <text evidence="1">The sequence shown here is derived from an EMBL/GenBank/DDBJ whole genome shotgun (WGS) entry which is preliminary data.</text>
</comment>
<protein>
    <submittedName>
        <fullName evidence="1">Uncharacterized protein</fullName>
    </submittedName>
</protein>
<organism evidence="1 2">
    <name type="scientific">Flagellimonas marina</name>
    <dbReference type="NCBI Taxonomy" id="1775168"/>
    <lineage>
        <taxon>Bacteria</taxon>
        <taxon>Pseudomonadati</taxon>
        <taxon>Bacteroidota</taxon>
        <taxon>Flavobacteriia</taxon>
        <taxon>Flavobacteriales</taxon>
        <taxon>Flavobacteriaceae</taxon>
        <taxon>Flagellimonas</taxon>
    </lineage>
</organism>
<evidence type="ECO:0000313" key="1">
    <source>
        <dbReference type="EMBL" id="MFC4218998.1"/>
    </source>
</evidence>
<dbReference type="EMBL" id="JBHSCL010000003">
    <property type="protein sequence ID" value="MFC4218998.1"/>
    <property type="molecule type" value="Genomic_DNA"/>
</dbReference>
<accession>A0ABV8PIP0</accession>
<reference evidence="2" key="1">
    <citation type="journal article" date="2019" name="Int. J. Syst. Evol. Microbiol.">
        <title>The Global Catalogue of Microorganisms (GCM) 10K type strain sequencing project: providing services to taxonomists for standard genome sequencing and annotation.</title>
        <authorList>
            <consortium name="The Broad Institute Genomics Platform"/>
            <consortium name="The Broad Institute Genome Sequencing Center for Infectious Disease"/>
            <person name="Wu L."/>
            <person name="Ma J."/>
        </authorList>
    </citation>
    <scope>NUCLEOTIDE SEQUENCE [LARGE SCALE GENOMIC DNA]</scope>
    <source>
        <strain evidence="2">CGMCC 1.15774</strain>
    </source>
</reference>
<proteinExistence type="predicted"/>
<gene>
    <name evidence="1" type="ORF">ACFOWS_02570</name>
</gene>
<dbReference type="Proteomes" id="UP001595841">
    <property type="component" value="Unassembled WGS sequence"/>
</dbReference>
<dbReference type="RefSeq" id="WP_379762388.1">
    <property type="nucleotide sequence ID" value="NZ_JBHSCL010000003.1"/>
</dbReference>
<name>A0ABV8PIP0_9FLAO</name>
<evidence type="ECO:0000313" key="2">
    <source>
        <dbReference type="Proteomes" id="UP001595841"/>
    </source>
</evidence>
<sequence>MEKALERLKEIRSNYENRGEYSHEETLGELKPEINNMLHVYLPDDITIKEAEILSMLILEIIMNPHQFIR</sequence>